<dbReference type="GO" id="GO:0005576">
    <property type="term" value="C:extracellular region"/>
    <property type="evidence" value="ECO:0007669"/>
    <property type="project" value="UniProtKB-SubCell"/>
</dbReference>
<accession>A0A930G1H5</accession>
<dbReference type="Pfam" id="PF00226">
    <property type="entry name" value="DnaJ"/>
    <property type="match status" value="1"/>
</dbReference>
<dbReference type="Gene3D" id="1.10.287.110">
    <property type="entry name" value="DnaJ domain"/>
    <property type="match status" value="1"/>
</dbReference>
<protein>
    <recommendedName>
        <fullName evidence="7">Serine protease</fullName>
        <ecNumber evidence="7">3.4.21.-</ecNumber>
    </recommendedName>
</protein>
<dbReference type="SUPFAM" id="SSF50494">
    <property type="entry name" value="Trypsin-like serine proteases"/>
    <property type="match status" value="1"/>
</dbReference>
<comment type="subcellular location">
    <subcellularLocation>
        <location evidence="1">Secreted</location>
    </subcellularLocation>
</comment>
<sequence>MKSHYQTLGLPSPQATPEQIEAAYRRLAAEFPNNGDFQKAIAAAHAALIDPQRRAAYDRQLQVSQSAEAEQAGRIQATSGRGWRWLGLASLALIAVGYYQTTQPKPAQPEGALAGQGGDMPPVAMPAEETPVMQQAVVPSPPTAMAPEPIVRQARETQVRFVRPDRKPGFDAAYLAWTTYLVVGGRSRGSGVMVAPDRILTNCHVVAGNAMSGLVVINSATHERAKVDKYAKLEDDEDICVLSAPGAPPYIAEWGRSESLDPGAPTHTVSFPGNEGLTWSSGTLIRREMPLGMEVLVTSNYCRPGVSGGPLFDDKGQLIGITSAGRIFRGGGGECMSLTAETAKKVLYKPMVPIGLAPAQYDPAMLRR</sequence>
<comment type="caution">
    <text evidence="9">The sequence shown here is derived from an EMBL/GenBank/DDBJ whole genome shotgun (WGS) entry which is preliminary data.</text>
</comment>
<dbReference type="PANTHER" id="PTHR43019:SF23">
    <property type="entry name" value="PROTEASE DO-LIKE 5, CHLOROPLASTIC"/>
    <property type="match status" value="1"/>
</dbReference>
<dbReference type="EMBL" id="JABZMI010000112">
    <property type="protein sequence ID" value="MBF1164793.1"/>
    <property type="molecule type" value="Genomic_DNA"/>
</dbReference>
<keyword evidence="6 7" id="KW-0720">Serine protease</keyword>
<organism evidence="9 10">
    <name type="scientific">Dechloromonas agitata</name>
    <dbReference type="NCBI Taxonomy" id="73030"/>
    <lineage>
        <taxon>Bacteria</taxon>
        <taxon>Pseudomonadati</taxon>
        <taxon>Pseudomonadota</taxon>
        <taxon>Betaproteobacteria</taxon>
        <taxon>Rhodocyclales</taxon>
        <taxon>Azonexaceae</taxon>
        <taxon>Dechloromonas</taxon>
    </lineage>
</organism>
<gene>
    <name evidence="9" type="ORF">HXL68_07115</name>
</gene>
<proteinExistence type="inferred from homology"/>
<keyword evidence="4" id="KW-0732">Signal</keyword>
<dbReference type="InterPro" id="IPR009003">
    <property type="entry name" value="Peptidase_S1_PA"/>
</dbReference>
<evidence type="ECO:0000256" key="5">
    <source>
        <dbReference type="ARBA" id="ARBA00022801"/>
    </source>
</evidence>
<dbReference type="PRINTS" id="PR00839">
    <property type="entry name" value="V8PROTEASE"/>
</dbReference>
<dbReference type="Pfam" id="PF13365">
    <property type="entry name" value="Trypsin_2"/>
    <property type="match status" value="1"/>
</dbReference>
<dbReference type="SUPFAM" id="SSF46565">
    <property type="entry name" value="Chaperone J-domain"/>
    <property type="match status" value="1"/>
</dbReference>
<dbReference type="EC" id="3.4.21.-" evidence="7"/>
<evidence type="ECO:0000256" key="2">
    <source>
        <dbReference type="ARBA" id="ARBA00008764"/>
    </source>
</evidence>
<comment type="similarity">
    <text evidence="2 7">Belongs to the peptidase S1B family.</text>
</comment>
<evidence type="ECO:0000313" key="10">
    <source>
        <dbReference type="Proteomes" id="UP000718593"/>
    </source>
</evidence>
<keyword evidence="3 7" id="KW-0645">Protease</keyword>
<reference evidence="9" key="1">
    <citation type="submission" date="2020-04" db="EMBL/GenBank/DDBJ databases">
        <title>Deep metagenomics examines the oral microbiome during advanced dental caries in children, revealing novel taxa and co-occurrences with host molecules.</title>
        <authorList>
            <person name="Baker J.L."/>
            <person name="Morton J.T."/>
            <person name="Dinis M."/>
            <person name="Alvarez R."/>
            <person name="Tran N.C."/>
            <person name="Knight R."/>
            <person name="Edlund A."/>
        </authorList>
    </citation>
    <scope>NUCLEOTIDE SEQUENCE</scope>
    <source>
        <strain evidence="9">JCVI_32_bin.24</strain>
    </source>
</reference>
<feature type="domain" description="J" evidence="8">
    <location>
        <begin position="3"/>
        <end position="61"/>
    </location>
</feature>
<evidence type="ECO:0000259" key="8">
    <source>
        <dbReference type="PROSITE" id="PS50076"/>
    </source>
</evidence>
<dbReference type="Proteomes" id="UP000718593">
    <property type="component" value="Unassembled WGS sequence"/>
</dbReference>
<evidence type="ECO:0000256" key="7">
    <source>
        <dbReference type="RuleBase" id="RU004296"/>
    </source>
</evidence>
<dbReference type="GO" id="GO:0006508">
    <property type="term" value="P:proteolysis"/>
    <property type="evidence" value="ECO:0007669"/>
    <property type="project" value="UniProtKB-KW"/>
</dbReference>
<evidence type="ECO:0000256" key="4">
    <source>
        <dbReference type="ARBA" id="ARBA00022729"/>
    </source>
</evidence>
<dbReference type="Gene3D" id="2.40.10.10">
    <property type="entry name" value="Trypsin-like serine proteases"/>
    <property type="match status" value="2"/>
</dbReference>
<dbReference type="CDD" id="cd06257">
    <property type="entry name" value="DnaJ"/>
    <property type="match status" value="1"/>
</dbReference>
<dbReference type="PANTHER" id="PTHR43019">
    <property type="entry name" value="SERINE ENDOPROTEASE DEGS"/>
    <property type="match status" value="1"/>
</dbReference>
<dbReference type="GO" id="GO:0008236">
    <property type="term" value="F:serine-type peptidase activity"/>
    <property type="evidence" value="ECO:0007669"/>
    <property type="project" value="UniProtKB-KW"/>
</dbReference>
<dbReference type="InterPro" id="IPR008256">
    <property type="entry name" value="Peptidase_S1B"/>
</dbReference>
<dbReference type="SMART" id="SM00271">
    <property type="entry name" value="DnaJ"/>
    <property type="match status" value="1"/>
</dbReference>
<evidence type="ECO:0000256" key="3">
    <source>
        <dbReference type="ARBA" id="ARBA00022670"/>
    </source>
</evidence>
<dbReference type="PROSITE" id="PS50076">
    <property type="entry name" value="DNAJ_2"/>
    <property type="match status" value="1"/>
</dbReference>
<evidence type="ECO:0000313" key="9">
    <source>
        <dbReference type="EMBL" id="MBF1164793.1"/>
    </source>
</evidence>
<dbReference type="InterPro" id="IPR043504">
    <property type="entry name" value="Peptidase_S1_PA_chymotrypsin"/>
</dbReference>
<dbReference type="InterPro" id="IPR036869">
    <property type="entry name" value="J_dom_sf"/>
</dbReference>
<keyword evidence="5 7" id="KW-0378">Hydrolase</keyword>
<dbReference type="AlphaFoldDB" id="A0A930G1H5"/>
<evidence type="ECO:0000256" key="1">
    <source>
        <dbReference type="ARBA" id="ARBA00004613"/>
    </source>
</evidence>
<evidence type="ECO:0000256" key="6">
    <source>
        <dbReference type="ARBA" id="ARBA00022825"/>
    </source>
</evidence>
<name>A0A930G1H5_9RHOO</name>
<dbReference type="InterPro" id="IPR001623">
    <property type="entry name" value="DnaJ_domain"/>
</dbReference>